<dbReference type="EMBL" id="GBRH01208768">
    <property type="protein sequence ID" value="JAD89127.1"/>
    <property type="molecule type" value="Transcribed_RNA"/>
</dbReference>
<proteinExistence type="predicted"/>
<dbReference type="AlphaFoldDB" id="A0A0A9DZH5"/>
<reference evidence="1" key="1">
    <citation type="submission" date="2014-09" db="EMBL/GenBank/DDBJ databases">
        <authorList>
            <person name="Magalhaes I.L.F."/>
            <person name="Oliveira U."/>
            <person name="Santos F.R."/>
            <person name="Vidigal T.H.D.A."/>
            <person name="Brescovit A.D."/>
            <person name="Santos A.J."/>
        </authorList>
    </citation>
    <scope>NUCLEOTIDE SEQUENCE</scope>
    <source>
        <tissue evidence="1">Shoot tissue taken approximately 20 cm above the soil surface</tissue>
    </source>
</reference>
<sequence>MIGLIWRCLAPKFEEFGVTNGGMRCLRYYKLLFAKYFNKLV</sequence>
<reference evidence="1" key="2">
    <citation type="journal article" date="2015" name="Data Brief">
        <title>Shoot transcriptome of the giant reed, Arundo donax.</title>
        <authorList>
            <person name="Barrero R.A."/>
            <person name="Guerrero F.D."/>
            <person name="Moolhuijzen P."/>
            <person name="Goolsby J.A."/>
            <person name="Tidwell J."/>
            <person name="Bellgard S.E."/>
            <person name="Bellgard M.I."/>
        </authorList>
    </citation>
    <scope>NUCLEOTIDE SEQUENCE</scope>
    <source>
        <tissue evidence="1">Shoot tissue taken approximately 20 cm above the soil surface</tissue>
    </source>
</reference>
<accession>A0A0A9DZH5</accession>
<evidence type="ECO:0000313" key="1">
    <source>
        <dbReference type="EMBL" id="JAD89127.1"/>
    </source>
</evidence>
<organism evidence="1">
    <name type="scientific">Arundo donax</name>
    <name type="common">Giant reed</name>
    <name type="synonym">Donax arundinaceus</name>
    <dbReference type="NCBI Taxonomy" id="35708"/>
    <lineage>
        <taxon>Eukaryota</taxon>
        <taxon>Viridiplantae</taxon>
        <taxon>Streptophyta</taxon>
        <taxon>Embryophyta</taxon>
        <taxon>Tracheophyta</taxon>
        <taxon>Spermatophyta</taxon>
        <taxon>Magnoliopsida</taxon>
        <taxon>Liliopsida</taxon>
        <taxon>Poales</taxon>
        <taxon>Poaceae</taxon>
        <taxon>PACMAD clade</taxon>
        <taxon>Arundinoideae</taxon>
        <taxon>Arundineae</taxon>
        <taxon>Arundo</taxon>
    </lineage>
</organism>
<name>A0A0A9DZH5_ARUDO</name>
<protein>
    <submittedName>
        <fullName evidence="1">Uncharacterized protein</fullName>
    </submittedName>
</protein>